<dbReference type="InterPro" id="IPR018060">
    <property type="entry name" value="HTH_AraC"/>
</dbReference>
<evidence type="ECO:0000259" key="4">
    <source>
        <dbReference type="PROSITE" id="PS01124"/>
    </source>
</evidence>
<evidence type="ECO:0000256" key="1">
    <source>
        <dbReference type="ARBA" id="ARBA00023015"/>
    </source>
</evidence>
<keyword evidence="6" id="KW-1185">Reference proteome</keyword>
<dbReference type="PANTHER" id="PTHR43280">
    <property type="entry name" value="ARAC-FAMILY TRANSCRIPTIONAL REGULATOR"/>
    <property type="match status" value="1"/>
</dbReference>
<evidence type="ECO:0000313" key="5">
    <source>
        <dbReference type="EMBL" id="NOU91252.1"/>
    </source>
</evidence>
<dbReference type="Pfam" id="PF12833">
    <property type="entry name" value="HTH_18"/>
    <property type="match status" value="1"/>
</dbReference>
<gene>
    <name evidence="5" type="ORF">GC102_36840</name>
</gene>
<organism evidence="5 6">
    <name type="scientific">Paenibacillus germinis</name>
    <dbReference type="NCBI Taxonomy" id="2654979"/>
    <lineage>
        <taxon>Bacteria</taxon>
        <taxon>Bacillati</taxon>
        <taxon>Bacillota</taxon>
        <taxon>Bacilli</taxon>
        <taxon>Bacillales</taxon>
        <taxon>Paenibacillaceae</taxon>
        <taxon>Paenibacillus</taxon>
    </lineage>
</organism>
<feature type="domain" description="HTH araC/xylS-type" evidence="4">
    <location>
        <begin position="177"/>
        <end position="275"/>
    </location>
</feature>
<evidence type="ECO:0000256" key="3">
    <source>
        <dbReference type="ARBA" id="ARBA00023163"/>
    </source>
</evidence>
<reference evidence="5 6" key="1">
    <citation type="submission" date="2019-10" db="EMBL/GenBank/DDBJ databases">
        <title>Description of Paenibacillus choica sp. nov.</title>
        <authorList>
            <person name="Carlier A."/>
            <person name="Qi S."/>
        </authorList>
    </citation>
    <scope>NUCLEOTIDE SEQUENCE [LARGE SCALE GENOMIC DNA]</scope>
    <source>
        <strain evidence="5 6">LMG 31460</strain>
    </source>
</reference>
<evidence type="ECO:0000256" key="2">
    <source>
        <dbReference type="ARBA" id="ARBA00023125"/>
    </source>
</evidence>
<proteinExistence type="predicted"/>
<comment type="caution">
    <text evidence="5">The sequence shown here is derived from an EMBL/GenBank/DDBJ whole genome shotgun (WGS) entry which is preliminary data.</text>
</comment>
<accession>A0ABX1ZD58</accession>
<sequence length="278" mass="32317">MKWGRSLMCAFPLCGHIPRLTYFRHFVHREQFFQYESIQDEWLIFAVENGSLYFEIDDHHATASFGDLVFCPPGVVFRRVVISPITLFVFRMSWRDDEGNEIDLAELGTLPVGKVSLRNTERLIGDYAALKPYSTQGERWSMVLRSHYLHHIWLLYCEEAEELLNEEPHRPADSIIQQATRLIQVQAFERFSLNAIAASLGISRMQLCKKFHAELGTTPIKYLTSLRLEKAKTLLTETNLTLDQISECCGYQNGFYLSRVFKNNCLVTPMQYRKAHRL</sequence>
<dbReference type="InterPro" id="IPR009057">
    <property type="entry name" value="Homeodomain-like_sf"/>
</dbReference>
<name>A0ABX1ZD58_9BACL</name>
<keyword evidence="2" id="KW-0238">DNA-binding</keyword>
<keyword evidence="1" id="KW-0805">Transcription regulation</keyword>
<dbReference type="SUPFAM" id="SSF46689">
    <property type="entry name" value="Homeodomain-like"/>
    <property type="match status" value="2"/>
</dbReference>
<dbReference type="PANTHER" id="PTHR43280:SF2">
    <property type="entry name" value="HTH-TYPE TRANSCRIPTIONAL REGULATOR EXSA"/>
    <property type="match status" value="1"/>
</dbReference>
<dbReference type="PROSITE" id="PS01124">
    <property type="entry name" value="HTH_ARAC_FAMILY_2"/>
    <property type="match status" value="1"/>
</dbReference>
<dbReference type="EMBL" id="WHOC01000190">
    <property type="protein sequence ID" value="NOU91252.1"/>
    <property type="molecule type" value="Genomic_DNA"/>
</dbReference>
<protein>
    <submittedName>
        <fullName evidence="5">AraC family transcriptional regulator</fullName>
    </submittedName>
</protein>
<dbReference type="Gene3D" id="1.10.10.60">
    <property type="entry name" value="Homeodomain-like"/>
    <property type="match status" value="2"/>
</dbReference>
<dbReference type="Proteomes" id="UP000658690">
    <property type="component" value="Unassembled WGS sequence"/>
</dbReference>
<evidence type="ECO:0000313" key="6">
    <source>
        <dbReference type="Proteomes" id="UP000658690"/>
    </source>
</evidence>
<keyword evidence="3" id="KW-0804">Transcription</keyword>
<dbReference type="SMART" id="SM00342">
    <property type="entry name" value="HTH_ARAC"/>
    <property type="match status" value="1"/>
</dbReference>